<dbReference type="EMBL" id="JAVREM010000143">
    <property type="protein sequence ID" value="MDT0323682.1"/>
    <property type="molecule type" value="Genomic_DNA"/>
</dbReference>
<feature type="compositionally biased region" description="Basic and acidic residues" evidence="1">
    <location>
        <begin position="38"/>
        <end position="56"/>
    </location>
</feature>
<evidence type="ECO:0000313" key="2">
    <source>
        <dbReference type="EMBL" id="MDT0323682.1"/>
    </source>
</evidence>
<dbReference type="RefSeq" id="WP_311605006.1">
    <property type="nucleotide sequence ID" value="NZ_JAVREM010000143.1"/>
</dbReference>
<sequence>MYHELHAVQTRIDELHREAARERLANEARRGAAARRSAASEEHEPEGRVSQRDGARGRLLGLRRSARA</sequence>
<feature type="region of interest" description="Disordered" evidence="1">
    <location>
        <begin position="24"/>
        <end position="68"/>
    </location>
</feature>
<gene>
    <name evidence="2" type="ORF">RNC47_35805</name>
</gene>
<protein>
    <submittedName>
        <fullName evidence="2">Uncharacterized protein</fullName>
    </submittedName>
</protein>
<evidence type="ECO:0000313" key="3">
    <source>
        <dbReference type="Proteomes" id="UP001183420"/>
    </source>
</evidence>
<reference evidence="3" key="1">
    <citation type="submission" date="2023-07" db="EMBL/GenBank/DDBJ databases">
        <title>30 novel species of actinomycetes from the DSMZ collection.</title>
        <authorList>
            <person name="Nouioui I."/>
        </authorList>
    </citation>
    <scope>NUCLEOTIDE SEQUENCE [LARGE SCALE GENOMIC DNA]</scope>
    <source>
        <strain evidence="3">DSM 44918</strain>
    </source>
</reference>
<dbReference type="Proteomes" id="UP001183420">
    <property type="component" value="Unassembled WGS sequence"/>
</dbReference>
<feature type="compositionally biased region" description="Low complexity" evidence="1">
    <location>
        <begin position="57"/>
        <end position="68"/>
    </location>
</feature>
<keyword evidence="3" id="KW-1185">Reference proteome</keyword>
<organism evidence="2 3">
    <name type="scientific">Streptomyces millisiae</name>
    <dbReference type="NCBI Taxonomy" id="3075542"/>
    <lineage>
        <taxon>Bacteria</taxon>
        <taxon>Bacillati</taxon>
        <taxon>Actinomycetota</taxon>
        <taxon>Actinomycetes</taxon>
        <taxon>Kitasatosporales</taxon>
        <taxon>Streptomycetaceae</taxon>
        <taxon>Streptomyces</taxon>
    </lineage>
</organism>
<accession>A0ABU2M2T7</accession>
<proteinExistence type="predicted"/>
<name>A0ABU2M2T7_9ACTN</name>
<evidence type="ECO:0000256" key="1">
    <source>
        <dbReference type="SAM" id="MobiDB-lite"/>
    </source>
</evidence>
<comment type="caution">
    <text evidence="2">The sequence shown here is derived from an EMBL/GenBank/DDBJ whole genome shotgun (WGS) entry which is preliminary data.</text>
</comment>